<proteinExistence type="predicted"/>
<dbReference type="Pfam" id="PF24626">
    <property type="entry name" value="SH3_Tf2-1"/>
    <property type="match status" value="1"/>
</dbReference>
<dbReference type="EMBL" id="OZ034816">
    <property type="protein sequence ID" value="CAL1379540.1"/>
    <property type="molecule type" value="Genomic_DNA"/>
</dbReference>
<keyword evidence="3" id="KW-1185">Reference proteome</keyword>
<dbReference type="Proteomes" id="UP001497516">
    <property type="component" value="Chromosome 3"/>
</dbReference>
<organism evidence="2 3">
    <name type="scientific">Linum trigynum</name>
    <dbReference type="NCBI Taxonomy" id="586398"/>
    <lineage>
        <taxon>Eukaryota</taxon>
        <taxon>Viridiplantae</taxon>
        <taxon>Streptophyta</taxon>
        <taxon>Embryophyta</taxon>
        <taxon>Tracheophyta</taxon>
        <taxon>Spermatophyta</taxon>
        <taxon>Magnoliopsida</taxon>
        <taxon>eudicotyledons</taxon>
        <taxon>Gunneridae</taxon>
        <taxon>Pentapetalae</taxon>
        <taxon>rosids</taxon>
        <taxon>fabids</taxon>
        <taxon>Malpighiales</taxon>
        <taxon>Linaceae</taxon>
        <taxon>Linum</taxon>
    </lineage>
</organism>
<accession>A0AAV2E1W7</accession>
<reference evidence="2 3" key="1">
    <citation type="submission" date="2024-04" db="EMBL/GenBank/DDBJ databases">
        <authorList>
            <person name="Fracassetti M."/>
        </authorList>
    </citation>
    <scope>NUCLEOTIDE SEQUENCE [LARGE SCALE GENOMIC DNA]</scope>
</reference>
<evidence type="ECO:0000313" key="3">
    <source>
        <dbReference type="Proteomes" id="UP001497516"/>
    </source>
</evidence>
<feature type="domain" description="Tf2-1-like SH3-like" evidence="1">
    <location>
        <begin position="39"/>
        <end position="100"/>
    </location>
</feature>
<sequence length="149" mass="16337">MARDVQAVKAAVKAKLVATGQKNKVAADVHRRVKVFAEGDSVMVFLRKERFPVGTYSKLQPCKYGPFTVVKRINDNAYVIDLPASMNISNTFNVADIYEFHEDSIIYPDTNSGSSSLQVGETNVAALENKLKEVVRVEEEQVLAGADGS</sequence>
<gene>
    <name evidence="2" type="ORF">LTRI10_LOCUS21056</name>
</gene>
<dbReference type="AlphaFoldDB" id="A0AAV2E1W7"/>
<name>A0AAV2E1W7_9ROSI</name>
<dbReference type="InterPro" id="IPR056924">
    <property type="entry name" value="SH3_Tf2-1"/>
</dbReference>
<evidence type="ECO:0000313" key="2">
    <source>
        <dbReference type="EMBL" id="CAL1379540.1"/>
    </source>
</evidence>
<evidence type="ECO:0000259" key="1">
    <source>
        <dbReference type="Pfam" id="PF24626"/>
    </source>
</evidence>
<protein>
    <recommendedName>
        <fullName evidence="1">Tf2-1-like SH3-like domain-containing protein</fullName>
    </recommendedName>
</protein>